<evidence type="ECO:0000313" key="3">
    <source>
        <dbReference type="Proteomes" id="UP000661691"/>
    </source>
</evidence>
<keyword evidence="3" id="KW-1185">Reference proteome</keyword>
<evidence type="ECO:0000313" key="2">
    <source>
        <dbReference type="EMBL" id="MBD1371899.1"/>
    </source>
</evidence>
<organism evidence="2 3">
    <name type="scientific">Polycladospora coralii</name>
    <dbReference type="NCBI Taxonomy" id="2771432"/>
    <lineage>
        <taxon>Bacteria</taxon>
        <taxon>Bacillati</taxon>
        <taxon>Bacillota</taxon>
        <taxon>Bacilli</taxon>
        <taxon>Bacillales</taxon>
        <taxon>Thermoactinomycetaceae</taxon>
        <taxon>Polycladospora</taxon>
    </lineage>
</organism>
<dbReference type="InterPro" id="IPR002559">
    <property type="entry name" value="Transposase_11"/>
</dbReference>
<dbReference type="AlphaFoldDB" id="A0A926N5L5"/>
<dbReference type="RefSeq" id="WP_191141745.1">
    <property type="nucleotide sequence ID" value="NZ_JACXAH010000006.1"/>
</dbReference>
<accession>A0A926N5L5</accession>
<proteinExistence type="predicted"/>
<evidence type="ECO:0000259" key="1">
    <source>
        <dbReference type="Pfam" id="PF01609"/>
    </source>
</evidence>
<reference evidence="2" key="1">
    <citation type="submission" date="2020-09" db="EMBL/GenBank/DDBJ databases">
        <title>A novel bacterium of genus Hazenella, isolated from South China Sea.</title>
        <authorList>
            <person name="Huang H."/>
            <person name="Mo K."/>
            <person name="Hu Y."/>
        </authorList>
    </citation>
    <scope>NUCLEOTIDE SEQUENCE</scope>
    <source>
        <strain evidence="2">IB182357</strain>
    </source>
</reference>
<dbReference type="Pfam" id="PF01609">
    <property type="entry name" value="DDE_Tnp_1"/>
    <property type="match status" value="1"/>
</dbReference>
<name>A0A926N5L5_9BACL</name>
<dbReference type="GO" id="GO:0006313">
    <property type="term" value="P:DNA transposition"/>
    <property type="evidence" value="ECO:0007669"/>
    <property type="project" value="InterPro"/>
</dbReference>
<dbReference type="GO" id="GO:0003677">
    <property type="term" value="F:DNA binding"/>
    <property type="evidence" value="ECO:0007669"/>
    <property type="project" value="InterPro"/>
</dbReference>
<feature type="domain" description="Transposase IS4-like" evidence="1">
    <location>
        <begin position="15"/>
        <end position="119"/>
    </location>
</feature>
<gene>
    <name evidence="2" type="ORF">IC620_05940</name>
</gene>
<sequence length="123" mass="14139">MLRDLYEEGKIELDIVHLDASFVSAKKGGTKVEKGSQVLCIVENKKGLPVALRVEDANPHEINFAEKMVNDIRIPQKRGVPIKRTNILVADKEYQSKSFQKYLRKKGILFRIPIKKEARQETY</sequence>
<dbReference type="Proteomes" id="UP000661691">
    <property type="component" value="Unassembled WGS sequence"/>
</dbReference>
<protein>
    <submittedName>
        <fullName evidence="2">Transposase</fullName>
    </submittedName>
</protein>
<dbReference type="EMBL" id="JACXAH010000006">
    <property type="protein sequence ID" value="MBD1371899.1"/>
    <property type="molecule type" value="Genomic_DNA"/>
</dbReference>
<dbReference type="GO" id="GO:0004803">
    <property type="term" value="F:transposase activity"/>
    <property type="evidence" value="ECO:0007669"/>
    <property type="project" value="InterPro"/>
</dbReference>
<comment type="caution">
    <text evidence="2">The sequence shown here is derived from an EMBL/GenBank/DDBJ whole genome shotgun (WGS) entry which is preliminary data.</text>
</comment>